<protein>
    <submittedName>
        <fullName evidence="2">Uncharacterized protein</fullName>
    </submittedName>
</protein>
<proteinExistence type="predicted"/>
<dbReference type="HOGENOM" id="CLU_1603109_0_0_1"/>
<evidence type="ECO:0000313" key="2">
    <source>
        <dbReference type="EMBL" id="EGG01097.1"/>
    </source>
</evidence>
<dbReference type="EMBL" id="GL883141">
    <property type="protein sequence ID" value="EGG01097.1"/>
    <property type="molecule type" value="Genomic_DNA"/>
</dbReference>
<dbReference type="VEuPathDB" id="FungiDB:MELLADRAFT_67321"/>
<evidence type="ECO:0000313" key="3">
    <source>
        <dbReference type="Proteomes" id="UP000001072"/>
    </source>
</evidence>
<accession>F4S2N5</accession>
<gene>
    <name evidence="2" type="ORF">MELLADRAFT_67321</name>
</gene>
<dbReference type="Proteomes" id="UP000001072">
    <property type="component" value="Unassembled WGS sequence"/>
</dbReference>
<dbReference type="KEGG" id="mlr:MELLADRAFT_67321"/>
<feature type="compositionally biased region" description="Polar residues" evidence="1">
    <location>
        <begin position="91"/>
        <end position="114"/>
    </location>
</feature>
<dbReference type="RefSeq" id="XP_007415697.1">
    <property type="nucleotide sequence ID" value="XM_007415635.1"/>
</dbReference>
<sequence>MPSNCNYTSESDLLEPSTDATSTPNTPEPVDVYESSKPKISSEDYESTSERGVITHDDVTILGDSEPEVISSGLVNVEPRHDTDSSKTAESENSGDSASDVTGPHNTSYSTNSGPEFPLTMLRYDLKKRSAAFLYRFTPLDDGDHLPFSPYDPIGLNNMKQSFVIL</sequence>
<evidence type="ECO:0000256" key="1">
    <source>
        <dbReference type="SAM" id="MobiDB-lite"/>
    </source>
</evidence>
<dbReference type="AlphaFoldDB" id="F4S2N5"/>
<feature type="compositionally biased region" description="Basic and acidic residues" evidence="1">
    <location>
        <begin position="78"/>
        <end position="90"/>
    </location>
</feature>
<dbReference type="GeneID" id="18930813"/>
<dbReference type="InParanoid" id="F4S2N5"/>
<organism evidence="3">
    <name type="scientific">Melampsora larici-populina (strain 98AG31 / pathotype 3-4-7)</name>
    <name type="common">Poplar leaf rust fungus</name>
    <dbReference type="NCBI Taxonomy" id="747676"/>
    <lineage>
        <taxon>Eukaryota</taxon>
        <taxon>Fungi</taxon>
        <taxon>Dikarya</taxon>
        <taxon>Basidiomycota</taxon>
        <taxon>Pucciniomycotina</taxon>
        <taxon>Pucciniomycetes</taxon>
        <taxon>Pucciniales</taxon>
        <taxon>Melampsoraceae</taxon>
        <taxon>Melampsora</taxon>
    </lineage>
</organism>
<keyword evidence="3" id="KW-1185">Reference proteome</keyword>
<name>F4S2N5_MELLP</name>
<feature type="compositionally biased region" description="Polar residues" evidence="1">
    <location>
        <begin position="1"/>
        <end position="11"/>
    </location>
</feature>
<feature type="region of interest" description="Disordered" evidence="1">
    <location>
        <begin position="1"/>
        <end position="116"/>
    </location>
</feature>
<reference evidence="3" key="1">
    <citation type="journal article" date="2011" name="Proc. Natl. Acad. Sci. U.S.A.">
        <title>Obligate biotrophy features unraveled by the genomic analysis of rust fungi.</title>
        <authorList>
            <person name="Duplessis S."/>
            <person name="Cuomo C.A."/>
            <person name="Lin Y.-C."/>
            <person name="Aerts A."/>
            <person name="Tisserant E."/>
            <person name="Veneault-Fourrey C."/>
            <person name="Joly D.L."/>
            <person name="Hacquard S."/>
            <person name="Amselem J."/>
            <person name="Cantarel B.L."/>
            <person name="Chiu R."/>
            <person name="Coutinho P.M."/>
            <person name="Feau N."/>
            <person name="Field M."/>
            <person name="Frey P."/>
            <person name="Gelhaye E."/>
            <person name="Goldberg J."/>
            <person name="Grabherr M.G."/>
            <person name="Kodira C.D."/>
            <person name="Kohler A."/>
            <person name="Kuees U."/>
            <person name="Lindquist E.A."/>
            <person name="Lucas S.M."/>
            <person name="Mago R."/>
            <person name="Mauceli E."/>
            <person name="Morin E."/>
            <person name="Murat C."/>
            <person name="Pangilinan J.L."/>
            <person name="Park R."/>
            <person name="Pearson M."/>
            <person name="Quesneville H."/>
            <person name="Rouhier N."/>
            <person name="Sakthikumar S."/>
            <person name="Salamov A.A."/>
            <person name="Schmutz J."/>
            <person name="Selles B."/>
            <person name="Shapiro H."/>
            <person name="Tanguay P."/>
            <person name="Tuskan G.A."/>
            <person name="Henrissat B."/>
            <person name="Van de Peer Y."/>
            <person name="Rouze P."/>
            <person name="Ellis J.G."/>
            <person name="Dodds P.N."/>
            <person name="Schein J.E."/>
            <person name="Zhong S."/>
            <person name="Hamelin R.C."/>
            <person name="Grigoriev I.V."/>
            <person name="Szabo L.J."/>
            <person name="Martin F."/>
        </authorList>
    </citation>
    <scope>NUCLEOTIDE SEQUENCE [LARGE SCALE GENOMIC DNA]</scope>
    <source>
        <strain evidence="3">98AG31 / pathotype 3-4-7</strain>
    </source>
</reference>